<keyword evidence="3" id="KW-1185">Reference proteome</keyword>
<dbReference type="RefSeq" id="WP_105987939.1">
    <property type="nucleotide sequence ID" value="NZ_POST01000003.1"/>
</dbReference>
<evidence type="ECO:0008006" key="4">
    <source>
        <dbReference type="Google" id="ProtNLM"/>
    </source>
</evidence>
<evidence type="ECO:0000313" key="3">
    <source>
        <dbReference type="Proteomes" id="UP000767392"/>
    </source>
</evidence>
<comment type="caution">
    <text evidence="2">The sequence shown here is derived from an EMBL/GenBank/DDBJ whole genome shotgun (WGS) entry which is preliminary data.</text>
</comment>
<evidence type="ECO:0000313" key="2">
    <source>
        <dbReference type="EMBL" id="TPR14213.1"/>
    </source>
</evidence>
<dbReference type="Gene3D" id="3.40.390.10">
    <property type="entry name" value="Collagenase (Catalytic Domain)"/>
    <property type="match status" value="1"/>
</dbReference>
<feature type="chain" id="PRO_5046996872" description="Zn-dependent protease" evidence="1">
    <location>
        <begin position="20"/>
        <end position="209"/>
    </location>
</feature>
<dbReference type="InterPro" id="IPR024079">
    <property type="entry name" value="MetalloPept_cat_dom_sf"/>
</dbReference>
<dbReference type="EMBL" id="QUAM01000003">
    <property type="protein sequence ID" value="TPR14213.1"/>
    <property type="molecule type" value="Genomic_DNA"/>
</dbReference>
<dbReference type="SUPFAM" id="SSF55486">
    <property type="entry name" value="Metalloproteases ('zincins'), catalytic domain"/>
    <property type="match status" value="1"/>
</dbReference>
<dbReference type="Proteomes" id="UP000767392">
    <property type="component" value="Unassembled WGS sequence"/>
</dbReference>
<accession>A0ABY2YSF0</accession>
<organism evidence="2 3">
    <name type="scientific">Apilactobacillus timberlakei</name>
    <dbReference type="NCBI Taxonomy" id="2008380"/>
    <lineage>
        <taxon>Bacteria</taxon>
        <taxon>Bacillati</taxon>
        <taxon>Bacillota</taxon>
        <taxon>Bacilli</taxon>
        <taxon>Lactobacillales</taxon>
        <taxon>Lactobacillaceae</taxon>
        <taxon>Apilactobacillus</taxon>
    </lineage>
</organism>
<keyword evidence="1" id="KW-0732">Signal</keyword>
<evidence type="ECO:0000256" key="1">
    <source>
        <dbReference type="SAM" id="SignalP"/>
    </source>
</evidence>
<protein>
    <recommendedName>
        <fullName evidence="4">Zn-dependent protease</fullName>
    </recommendedName>
</protein>
<gene>
    <name evidence="2" type="ORF">DY048_04500</name>
</gene>
<feature type="signal peptide" evidence="1">
    <location>
        <begin position="1"/>
        <end position="19"/>
    </location>
</feature>
<name>A0ABY2YSF0_9LACO</name>
<proteinExistence type="predicted"/>
<reference evidence="2 3" key="1">
    <citation type="submission" date="2018-08" db="EMBL/GenBank/DDBJ databases">
        <title>Comparative genomics of wild bee and flower associated Lactobacillus reveals potential adaptation to the bee host.</title>
        <authorList>
            <person name="Vuong H.Q."/>
            <person name="Mcfrederick Q.S."/>
        </authorList>
    </citation>
    <scope>NUCLEOTIDE SEQUENCE [LARGE SCALE GENOMIC DNA]</scope>
    <source>
        <strain evidence="2 3">HV_04</strain>
    </source>
</reference>
<sequence>MKKLLIALFIMVSGGFVLSNQDVQAKTKLAPWSQEKTSENSEAKPTELKLNAEHEVYYKYSGFHYAAQKKMWKKAITNWNRLGVVKIVPDRHDNKAMTINLHVDSPQDNAKGDLSETDSQDVDGLTVNQFNNQNHSVTCYLTGGTFFNSPRINAQIATHELGHALGFAHDSRKLHNRYFIMHADSIHSHEYGLGSYEKRTLQHYYSDQL</sequence>